<dbReference type="Pfam" id="PF09851">
    <property type="entry name" value="SHOCT"/>
    <property type="match status" value="1"/>
</dbReference>
<dbReference type="EMBL" id="JBBEGL010000002">
    <property type="protein sequence ID" value="MEJ2886339.1"/>
    <property type="molecule type" value="Genomic_DNA"/>
</dbReference>
<comment type="caution">
    <text evidence="3">The sequence shown here is derived from an EMBL/GenBank/DDBJ whole genome shotgun (WGS) entry which is preliminary data.</text>
</comment>
<sequence>MSDHVLEKLSELGRLRAAGVIDDSEFARLKAEILAHPALPAASPRETVCLALRDMGLQPEIDQDGDITFGHRGLLVEVDLEHDGSTSMSLVCDPVWEIRSPAERERARDAVERINAGSRMARLLTHPEESDVIAVVQGSVVRTPELNQHLGRMLDSLTDCVATFRGQMRDPHPTTVVAEWDELHVEARELGMAAGRSIVSNVVGSPALLRAAFVANQTGPYVEGGEILRHGFEHFAGGPAIEGLAGTDREWAERALEEIRTELLAHGWEQQASGPHWYSYRFRRRAQFSEGGPQTTWLTAAAGGGDGPAPDSKRPASQIVALGLVGTAAAVSLVALLVALGAGGDDGVIWAGVGLAIQLVVVVVLYRSWEGMGRAWRVTTTGVGVLALPLGIIVAGLVIVGLVIWMMVVSLASMT</sequence>
<evidence type="ECO:0000313" key="4">
    <source>
        <dbReference type="Proteomes" id="UP001370100"/>
    </source>
</evidence>
<dbReference type="RefSeq" id="WP_337712825.1">
    <property type="nucleotide sequence ID" value="NZ_JBBEGL010000002.1"/>
</dbReference>
<evidence type="ECO:0000313" key="3">
    <source>
        <dbReference type="EMBL" id="MEJ2886339.1"/>
    </source>
</evidence>
<feature type="transmembrane region" description="Helical" evidence="1">
    <location>
        <begin position="378"/>
        <end position="408"/>
    </location>
</feature>
<evidence type="ECO:0000256" key="1">
    <source>
        <dbReference type="SAM" id="Phobius"/>
    </source>
</evidence>
<feature type="domain" description="SHOCT" evidence="2">
    <location>
        <begin position="7"/>
        <end position="34"/>
    </location>
</feature>
<keyword evidence="1" id="KW-0472">Membrane</keyword>
<organism evidence="3 4">
    <name type="scientific">Actinomycetospora aeridis</name>
    <dbReference type="NCBI Taxonomy" id="3129231"/>
    <lineage>
        <taxon>Bacteria</taxon>
        <taxon>Bacillati</taxon>
        <taxon>Actinomycetota</taxon>
        <taxon>Actinomycetes</taxon>
        <taxon>Pseudonocardiales</taxon>
        <taxon>Pseudonocardiaceae</taxon>
        <taxon>Actinomycetospora</taxon>
    </lineage>
</organism>
<dbReference type="Proteomes" id="UP001370100">
    <property type="component" value="Unassembled WGS sequence"/>
</dbReference>
<feature type="transmembrane region" description="Helical" evidence="1">
    <location>
        <begin position="348"/>
        <end position="366"/>
    </location>
</feature>
<keyword evidence="1" id="KW-0812">Transmembrane</keyword>
<keyword evidence="1" id="KW-1133">Transmembrane helix</keyword>
<name>A0ABU8N1R4_9PSEU</name>
<accession>A0ABU8N1R4</accession>
<protein>
    <submittedName>
        <fullName evidence="3">SHOCT domain-containing protein</fullName>
    </submittedName>
</protein>
<proteinExistence type="predicted"/>
<gene>
    <name evidence="3" type="ORF">WCD41_07725</name>
</gene>
<keyword evidence="4" id="KW-1185">Reference proteome</keyword>
<dbReference type="InterPro" id="IPR018649">
    <property type="entry name" value="SHOCT"/>
</dbReference>
<feature type="transmembrane region" description="Helical" evidence="1">
    <location>
        <begin position="319"/>
        <end position="342"/>
    </location>
</feature>
<reference evidence="3 4" key="1">
    <citation type="submission" date="2024-03" db="EMBL/GenBank/DDBJ databases">
        <title>Actinomycetospora sp. OC33-EN06, a novel actinomycete isolated from wild orchid (Aerides multiflora).</title>
        <authorList>
            <person name="Suriyachadkun C."/>
        </authorList>
    </citation>
    <scope>NUCLEOTIDE SEQUENCE [LARGE SCALE GENOMIC DNA]</scope>
    <source>
        <strain evidence="3 4">OC33-EN06</strain>
    </source>
</reference>
<evidence type="ECO:0000259" key="2">
    <source>
        <dbReference type="Pfam" id="PF09851"/>
    </source>
</evidence>